<dbReference type="Gene3D" id="1.10.10.10">
    <property type="entry name" value="Winged helix-like DNA-binding domain superfamily/Winged helix DNA-binding domain"/>
    <property type="match status" value="1"/>
</dbReference>
<dbReference type="NCBIfam" id="TIGR02937">
    <property type="entry name" value="sigma70-ECF"/>
    <property type="match status" value="1"/>
</dbReference>
<dbReference type="GO" id="GO:0016987">
    <property type="term" value="F:sigma factor activity"/>
    <property type="evidence" value="ECO:0007669"/>
    <property type="project" value="UniProtKB-KW"/>
</dbReference>
<evidence type="ECO:0000256" key="4">
    <source>
        <dbReference type="ARBA" id="ARBA00023163"/>
    </source>
</evidence>
<dbReference type="CDD" id="cd06171">
    <property type="entry name" value="Sigma70_r4"/>
    <property type="match status" value="1"/>
</dbReference>
<evidence type="ECO:0000313" key="6">
    <source>
        <dbReference type="EMBL" id="EXY72385.1"/>
    </source>
</evidence>
<dbReference type="InterPro" id="IPR014327">
    <property type="entry name" value="RNA_pol_sigma70_bacteroid"/>
</dbReference>
<name>A0A015VVX0_BACFG</name>
<sequence length="183" mass="21827">MNEKEAIIKLKTCNDKAAFAFLYRSYWAKVYNFTRLYITSAVDVEEIVQEVFIKIWENREALDEEQNFAGYLFITMRNLVFNRSRKNLNEPFYQLSVIEAVEESYDIEEELDAANLRTHISALISMLPPRQQEVFRLSRDEELSYREIAERLQISERTVEHHISDALKFLRKNIKLYLLFLSL</sequence>
<reference evidence="6 7" key="1">
    <citation type="submission" date="2014-02" db="EMBL/GenBank/DDBJ databases">
        <authorList>
            <person name="Sears C."/>
            <person name="Carroll K."/>
            <person name="Sack B.R."/>
            <person name="Qadri F."/>
            <person name="Myers L.L."/>
            <person name="Chung G.-T."/>
            <person name="Escheverria P."/>
            <person name="Fraser C.M."/>
            <person name="Sadzewicz L."/>
            <person name="Shefchek K.A."/>
            <person name="Tallon L."/>
            <person name="Das S.P."/>
            <person name="Daugherty S."/>
            <person name="Mongodin E.F."/>
        </authorList>
    </citation>
    <scope>NUCLEOTIDE SEQUENCE [LARGE SCALE GENOMIC DNA]</scope>
    <source>
        <strain evidence="7">3988T(B)14</strain>
    </source>
</reference>
<dbReference type="InterPro" id="IPR007627">
    <property type="entry name" value="RNA_pol_sigma70_r2"/>
</dbReference>
<keyword evidence="4" id="KW-0804">Transcription</keyword>
<dbReference type="Pfam" id="PF04542">
    <property type="entry name" value="Sigma70_r2"/>
    <property type="match status" value="1"/>
</dbReference>
<keyword evidence="3" id="KW-0731">Sigma factor</keyword>
<feature type="domain" description="HTH luxR-type" evidence="5">
    <location>
        <begin position="124"/>
        <end position="180"/>
    </location>
</feature>
<organism evidence="6 7">
    <name type="scientific">Bacteroides fragilis str. 3988T(B)14</name>
    <dbReference type="NCBI Taxonomy" id="1339315"/>
    <lineage>
        <taxon>Bacteria</taxon>
        <taxon>Pseudomonadati</taxon>
        <taxon>Bacteroidota</taxon>
        <taxon>Bacteroidia</taxon>
        <taxon>Bacteroidales</taxon>
        <taxon>Bacteroidaceae</taxon>
        <taxon>Bacteroides</taxon>
    </lineage>
</organism>
<comment type="similarity">
    <text evidence="1">Belongs to the sigma-70 factor family. ECF subfamily.</text>
</comment>
<dbReference type="InterPro" id="IPR013324">
    <property type="entry name" value="RNA_pol_sigma_r3/r4-like"/>
</dbReference>
<dbReference type="InterPro" id="IPR013325">
    <property type="entry name" value="RNA_pol_sigma_r2"/>
</dbReference>
<dbReference type="Gene3D" id="1.10.1740.10">
    <property type="match status" value="1"/>
</dbReference>
<accession>A0A015VVX0</accession>
<dbReference type="InterPro" id="IPR014284">
    <property type="entry name" value="RNA_pol_sigma-70_dom"/>
</dbReference>
<proteinExistence type="inferred from homology"/>
<dbReference type="NCBIfam" id="TIGR02985">
    <property type="entry name" value="Sig70_bacteroi1"/>
    <property type="match status" value="1"/>
</dbReference>
<gene>
    <name evidence="6" type="ORF">M124_3838</name>
</gene>
<evidence type="ECO:0000256" key="1">
    <source>
        <dbReference type="ARBA" id="ARBA00010641"/>
    </source>
</evidence>
<dbReference type="InterPro" id="IPR039425">
    <property type="entry name" value="RNA_pol_sigma-70-like"/>
</dbReference>
<dbReference type="SMART" id="SM00421">
    <property type="entry name" value="HTH_LUXR"/>
    <property type="match status" value="1"/>
</dbReference>
<dbReference type="InterPro" id="IPR013249">
    <property type="entry name" value="RNA_pol_sigma70_r4_t2"/>
</dbReference>
<comment type="caution">
    <text evidence="6">The sequence shown here is derived from an EMBL/GenBank/DDBJ whole genome shotgun (WGS) entry which is preliminary data.</text>
</comment>
<dbReference type="InterPro" id="IPR036388">
    <property type="entry name" value="WH-like_DNA-bd_sf"/>
</dbReference>
<dbReference type="PANTHER" id="PTHR43133">
    <property type="entry name" value="RNA POLYMERASE ECF-TYPE SIGMA FACTO"/>
    <property type="match status" value="1"/>
</dbReference>
<keyword evidence="2" id="KW-0805">Transcription regulation</keyword>
<dbReference type="Pfam" id="PF08281">
    <property type="entry name" value="Sigma70_r4_2"/>
    <property type="match status" value="1"/>
</dbReference>
<dbReference type="GO" id="GO:0006352">
    <property type="term" value="P:DNA-templated transcription initiation"/>
    <property type="evidence" value="ECO:0007669"/>
    <property type="project" value="InterPro"/>
</dbReference>
<dbReference type="Proteomes" id="UP000020529">
    <property type="component" value="Unassembled WGS sequence"/>
</dbReference>
<dbReference type="InterPro" id="IPR000792">
    <property type="entry name" value="Tscrpt_reg_LuxR_C"/>
</dbReference>
<dbReference type="PATRIC" id="fig|1339315.3.peg.4472"/>
<dbReference type="GeneID" id="60369381"/>
<dbReference type="AlphaFoldDB" id="A0A015VVX0"/>
<evidence type="ECO:0000313" key="7">
    <source>
        <dbReference type="Proteomes" id="UP000020529"/>
    </source>
</evidence>
<dbReference type="RefSeq" id="WP_005791946.1">
    <property type="nucleotide sequence ID" value="NZ_JGCY01000406.1"/>
</dbReference>
<dbReference type="GO" id="GO:0003677">
    <property type="term" value="F:DNA binding"/>
    <property type="evidence" value="ECO:0007669"/>
    <property type="project" value="InterPro"/>
</dbReference>
<evidence type="ECO:0000256" key="3">
    <source>
        <dbReference type="ARBA" id="ARBA00023082"/>
    </source>
</evidence>
<dbReference type="EMBL" id="JGCY01000406">
    <property type="protein sequence ID" value="EXY72385.1"/>
    <property type="molecule type" value="Genomic_DNA"/>
</dbReference>
<evidence type="ECO:0000256" key="2">
    <source>
        <dbReference type="ARBA" id="ARBA00023015"/>
    </source>
</evidence>
<evidence type="ECO:0000259" key="5">
    <source>
        <dbReference type="SMART" id="SM00421"/>
    </source>
</evidence>
<dbReference type="SUPFAM" id="SSF88659">
    <property type="entry name" value="Sigma3 and sigma4 domains of RNA polymerase sigma factors"/>
    <property type="match status" value="1"/>
</dbReference>
<protein>
    <submittedName>
        <fullName evidence="6">RNA polymerase sigma-70 factor, expansion 1 family protein</fullName>
    </submittedName>
</protein>
<dbReference type="SUPFAM" id="SSF88946">
    <property type="entry name" value="Sigma2 domain of RNA polymerase sigma factors"/>
    <property type="match status" value="1"/>
</dbReference>
<dbReference type="PANTHER" id="PTHR43133:SF46">
    <property type="entry name" value="RNA POLYMERASE SIGMA-70 FACTOR ECF SUBFAMILY"/>
    <property type="match status" value="1"/>
</dbReference>